<name>A0A542TJ80_9ACTN</name>
<dbReference type="EMBL" id="VFNX01000002">
    <property type="protein sequence ID" value="TQK86886.1"/>
    <property type="molecule type" value="Genomic_DNA"/>
</dbReference>
<organism evidence="2 3">
    <name type="scientific">Streptomyces puniciscabiei</name>
    <dbReference type="NCBI Taxonomy" id="164348"/>
    <lineage>
        <taxon>Bacteria</taxon>
        <taxon>Bacillati</taxon>
        <taxon>Actinomycetota</taxon>
        <taxon>Actinomycetes</taxon>
        <taxon>Kitasatosporales</taxon>
        <taxon>Streptomycetaceae</taxon>
        <taxon>Streptomyces</taxon>
    </lineage>
</organism>
<evidence type="ECO:0000313" key="2">
    <source>
        <dbReference type="EMBL" id="TQK86886.1"/>
    </source>
</evidence>
<protein>
    <submittedName>
        <fullName evidence="2">Uncharacterized protein</fullName>
    </submittedName>
</protein>
<feature type="compositionally biased region" description="Polar residues" evidence="1">
    <location>
        <begin position="1"/>
        <end position="10"/>
    </location>
</feature>
<feature type="region of interest" description="Disordered" evidence="1">
    <location>
        <begin position="1"/>
        <end position="38"/>
    </location>
</feature>
<accession>A0A542TJ80</accession>
<evidence type="ECO:0000256" key="1">
    <source>
        <dbReference type="SAM" id="MobiDB-lite"/>
    </source>
</evidence>
<sequence>MHRSDNQSGYAWTKYAGGPDIPMPEVMPTAQKAQSPLV</sequence>
<gene>
    <name evidence="2" type="ORF">FB563_7043</name>
</gene>
<evidence type="ECO:0000313" key="3">
    <source>
        <dbReference type="Proteomes" id="UP000318103"/>
    </source>
</evidence>
<comment type="caution">
    <text evidence="2">The sequence shown here is derived from an EMBL/GenBank/DDBJ whole genome shotgun (WGS) entry which is preliminary data.</text>
</comment>
<reference evidence="2 3" key="1">
    <citation type="submission" date="2019-06" db="EMBL/GenBank/DDBJ databases">
        <title>Sequencing the genomes of 1000 actinobacteria strains.</title>
        <authorList>
            <person name="Klenk H.-P."/>
        </authorList>
    </citation>
    <scope>NUCLEOTIDE SEQUENCE [LARGE SCALE GENOMIC DNA]</scope>
    <source>
        <strain evidence="2 3">DSM 41929</strain>
    </source>
</reference>
<proteinExistence type="predicted"/>
<dbReference type="Proteomes" id="UP000318103">
    <property type="component" value="Unassembled WGS sequence"/>
</dbReference>
<keyword evidence="3" id="KW-1185">Reference proteome</keyword>
<dbReference type="AlphaFoldDB" id="A0A542TJ80"/>